<evidence type="ECO:0000313" key="2">
    <source>
        <dbReference type="EMBL" id="KAF5558568.1"/>
    </source>
</evidence>
<organism evidence="2 3">
    <name type="scientific">Fusarium mexicanum</name>
    <dbReference type="NCBI Taxonomy" id="751941"/>
    <lineage>
        <taxon>Eukaryota</taxon>
        <taxon>Fungi</taxon>
        <taxon>Dikarya</taxon>
        <taxon>Ascomycota</taxon>
        <taxon>Pezizomycotina</taxon>
        <taxon>Sordariomycetes</taxon>
        <taxon>Hypocreomycetidae</taxon>
        <taxon>Hypocreales</taxon>
        <taxon>Nectriaceae</taxon>
        <taxon>Fusarium</taxon>
        <taxon>Fusarium fujikuroi species complex</taxon>
    </lineage>
</organism>
<gene>
    <name evidence="2" type="ORF">FMEXI_333</name>
</gene>
<accession>A0A8H5JNL1</accession>
<keyword evidence="3" id="KW-1185">Reference proteome</keyword>
<comment type="caution">
    <text evidence="2">The sequence shown here is derived from an EMBL/GenBank/DDBJ whole genome shotgun (WGS) entry which is preliminary data.</text>
</comment>
<protein>
    <submittedName>
        <fullName evidence="2">Uncharacterized protein</fullName>
    </submittedName>
</protein>
<evidence type="ECO:0000313" key="3">
    <source>
        <dbReference type="Proteomes" id="UP000522262"/>
    </source>
</evidence>
<reference evidence="2 3" key="1">
    <citation type="submission" date="2020-05" db="EMBL/GenBank/DDBJ databases">
        <title>Identification and distribution of gene clusters putatively required for synthesis of sphingolipid metabolism inhibitors in phylogenetically diverse species of the filamentous fungus Fusarium.</title>
        <authorList>
            <person name="Kim H.-S."/>
            <person name="Busman M."/>
            <person name="Brown D.W."/>
            <person name="Divon H."/>
            <person name="Uhlig S."/>
            <person name="Proctor R.H."/>
        </authorList>
    </citation>
    <scope>NUCLEOTIDE SEQUENCE [LARGE SCALE GENOMIC DNA]</scope>
    <source>
        <strain evidence="2 3">NRRL 53147</strain>
    </source>
</reference>
<evidence type="ECO:0000256" key="1">
    <source>
        <dbReference type="SAM" id="MobiDB-lite"/>
    </source>
</evidence>
<feature type="region of interest" description="Disordered" evidence="1">
    <location>
        <begin position="128"/>
        <end position="153"/>
    </location>
</feature>
<dbReference type="EMBL" id="JAAOAM010000007">
    <property type="protein sequence ID" value="KAF5558568.1"/>
    <property type="molecule type" value="Genomic_DNA"/>
</dbReference>
<name>A0A8H5JNL1_9HYPO</name>
<dbReference type="AlphaFoldDB" id="A0A8H5JNL1"/>
<sequence length="863" mass="99726">MPPNQLEIQRQLMKKYNIIFDRPIDSITNPQWPSNCNIIFDHIQRLGKTVYSEYHESISADFTRFPWRQKVQQRAKRVTDIAKRCLDGRKNESGWRLTMEPEVMARFSVEVACQNCRGRLWRSEIEATQPGDENDNNSLRARQEKRKPCKCNPGTLSRDIAEQGISPLFDDRAEEAIIYSRELRAELRKREHRPDRVYGLRVTERFSRLLDYARDIRTTPFRPDGEPLAFPFLVIEAKSEKGSDSFTDAEAQTSFAIRELLSIQQELAHAANEDQQWYGGPLVWFLSYRGEQWRVFAAYIHNTTEKTFYRAVRLWSGSVDSLDGALQLLLIIDYIADWARDIYREGIALSLLKLAPNNPESLRLDPDVASLAGNMASWFASNVDNSHNARDKLIRDPLYELGNLTITFRDARFVRSRCIGSIIAPHNVEAFLRTVGNKYMTRDIVIPLLQTFKRSSPCLVKGQALIDLELLWTDTERGHSEIMNPEDAFYVVASATFYLDSVWQPTRELNYLAVSQKLIQDSVHASFPSNLSIEFLDKAPRIETLEAFRGLLHMSIEDNLKACFYEICLQTDTPDVSRSHGLDYVWKHLPKAASDDANETPKNRVLRACERSSAWIFVRKLYSTYKVGGNEPNISFIRISSSMDRLASMEDLRQRPDLLDQSNWPWKDHRGLLAMRDSNKQLIVAMGEIPYQRIGKSAHKCVFVLDPSLAQRGIPRTLFSDPPETYITIPDFDENRGKDDDWASLFFRYDQNKRLTEFPFQISDDIQYLKRLLDVSRKWLRRKSRSGSFAKWKQITTGWAKDKDVEPFDFSCNRPFTRQSYQVSLSSSLLKTEDGLGELANEEVWSAKNPPVLDIPDYIDVIL</sequence>
<proteinExistence type="predicted"/>
<dbReference type="Proteomes" id="UP000522262">
    <property type="component" value="Unassembled WGS sequence"/>
</dbReference>